<dbReference type="GO" id="GO:0003729">
    <property type="term" value="F:mRNA binding"/>
    <property type="evidence" value="ECO:0007669"/>
    <property type="project" value="TreeGrafter"/>
</dbReference>
<feature type="domain" description="Pentatricopeptide repeat-containing protein-mitochondrial" evidence="3">
    <location>
        <begin position="170"/>
        <end position="301"/>
    </location>
</feature>
<evidence type="ECO:0000313" key="4">
    <source>
        <dbReference type="EMBL" id="EPT04509.1"/>
    </source>
</evidence>
<reference evidence="4 5" key="1">
    <citation type="journal article" date="2012" name="Science">
        <title>The Paleozoic origin of enzymatic lignin decomposition reconstructed from 31 fungal genomes.</title>
        <authorList>
            <person name="Floudas D."/>
            <person name="Binder M."/>
            <person name="Riley R."/>
            <person name="Barry K."/>
            <person name="Blanchette R.A."/>
            <person name="Henrissat B."/>
            <person name="Martinez A.T."/>
            <person name="Otillar R."/>
            <person name="Spatafora J.W."/>
            <person name="Yadav J.S."/>
            <person name="Aerts A."/>
            <person name="Benoit I."/>
            <person name="Boyd A."/>
            <person name="Carlson A."/>
            <person name="Copeland A."/>
            <person name="Coutinho P.M."/>
            <person name="de Vries R.P."/>
            <person name="Ferreira P."/>
            <person name="Findley K."/>
            <person name="Foster B."/>
            <person name="Gaskell J."/>
            <person name="Glotzer D."/>
            <person name="Gorecki P."/>
            <person name="Heitman J."/>
            <person name="Hesse C."/>
            <person name="Hori C."/>
            <person name="Igarashi K."/>
            <person name="Jurgens J.A."/>
            <person name="Kallen N."/>
            <person name="Kersten P."/>
            <person name="Kohler A."/>
            <person name="Kuees U."/>
            <person name="Kumar T.K.A."/>
            <person name="Kuo A."/>
            <person name="LaButti K."/>
            <person name="Larrondo L.F."/>
            <person name="Lindquist E."/>
            <person name="Ling A."/>
            <person name="Lombard V."/>
            <person name="Lucas S."/>
            <person name="Lundell T."/>
            <person name="Martin R."/>
            <person name="McLaughlin D.J."/>
            <person name="Morgenstern I."/>
            <person name="Morin E."/>
            <person name="Murat C."/>
            <person name="Nagy L.G."/>
            <person name="Nolan M."/>
            <person name="Ohm R.A."/>
            <person name="Patyshakuliyeva A."/>
            <person name="Rokas A."/>
            <person name="Ruiz-Duenas F.J."/>
            <person name="Sabat G."/>
            <person name="Salamov A."/>
            <person name="Samejima M."/>
            <person name="Schmutz J."/>
            <person name="Slot J.C."/>
            <person name="St John F."/>
            <person name="Stenlid J."/>
            <person name="Sun H."/>
            <person name="Sun S."/>
            <person name="Syed K."/>
            <person name="Tsang A."/>
            <person name="Wiebenga A."/>
            <person name="Young D."/>
            <person name="Pisabarro A."/>
            <person name="Eastwood D.C."/>
            <person name="Martin F."/>
            <person name="Cullen D."/>
            <person name="Grigoriev I.V."/>
            <person name="Hibbett D.S."/>
        </authorList>
    </citation>
    <scope>NUCLEOTIDE SEQUENCE</scope>
    <source>
        <strain evidence="5">FP-58527</strain>
    </source>
</reference>
<protein>
    <recommendedName>
        <fullName evidence="3">Pentatricopeptide repeat-containing protein-mitochondrial domain-containing protein</fullName>
    </recommendedName>
</protein>
<dbReference type="OrthoDB" id="185373at2759"/>
<feature type="repeat" description="PPR" evidence="2">
    <location>
        <begin position="310"/>
        <end position="344"/>
    </location>
</feature>
<evidence type="ECO:0000256" key="2">
    <source>
        <dbReference type="PROSITE-ProRule" id="PRU00708"/>
    </source>
</evidence>
<evidence type="ECO:0000256" key="1">
    <source>
        <dbReference type="ARBA" id="ARBA00022737"/>
    </source>
</evidence>
<dbReference type="PANTHER" id="PTHR47938">
    <property type="entry name" value="RESPIRATORY COMPLEX I CHAPERONE (CIA84), PUTATIVE (AFU_ORTHOLOGUE AFUA_2G06020)-RELATED"/>
    <property type="match status" value="1"/>
</dbReference>
<dbReference type="InterPro" id="IPR057027">
    <property type="entry name" value="TPR_mt"/>
</dbReference>
<feature type="repeat" description="PPR" evidence="2">
    <location>
        <begin position="345"/>
        <end position="379"/>
    </location>
</feature>
<dbReference type="AlphaFoldDB" id="S8EMD5"/>
<dbReference type="Pfam" id="PF13812">
    <property type="entry name" value="PPR_3"/>
    <property type="match status" value="1"/>
</dbReference>
<dbReference type="HOGENOM" id="CLU_008514_2_0_1"/>
<evidence type="ECO:0000259" key="3">
    <source>
        <dbReference type="Pfam" id="PF23276"/>
    </source>
</evidence>
<dbReference type="Proteomes" id="UP000015241">
    <property type="component" value="Unassembled WGS sequence"/>
</dbReference>
<keyword evidence="5" id="KW-1185">Reference proteome</keyword>
<proteinExistence type="predicted"/>
<dbReference type="Pfam" id="PF23276">
    <property type="entry name" value="TPR_24"/>
    <property type="match status" value="1"/>
</dbReference>
<dbReference type="InterPro" id="IPR011990">
    <property type="entry name" value="TPR-like_helical_dom_sf"/>
</dbReference>
<dbReference type="Gene3D" id="1.25.40.10">
    <property type="entry name" value="Tetratricopeptide repeat domain"/>
    <property type="match status" value="3"/>
</dbReference>
<dbReference type="Pfam" id="PF13041">
    <property type="entry name" value="PPR_2"/>
    <property type="match status" value="1"/>
</dbReference>
<dbReference type="eggNOG" id="KOG4197">
    <property type="taxonomic scope" value="Eukaryota"/>
</dbReference>
<feature type="repeat" description="PPR" evidence="2">
    <location>
        <begin position="204"/>
        <end position="238"/>
    </location>
</feature>
<dbReference type="InterPro" id="IPR002885">
    <property type="entry name" value="PPR_rpt"/>
</dbReference>
<keyword evidence="1" id="KW-0677">Repeat</keyword>
<feature type="repeat" description="PPR" evidence="2">
    <location>
        <begin position="62"/>
        <end position="96"/>
    </location>
</feature>
<dbReference type="PROSITE" id="PS51375">
    <property type="entry name" value="PPR"/>
    <property type="match status" value="4"/>
</dbReference>
<dbReference type="NCBIfam" id="TIGR00756">
    <property type="entry name" value="PPR"/>
    <property type="match status" value="1"/>
</dbReference>
<evidence type="ECO:0000313" key="5">
    <source>
        <dbReference type="Proteomes" id="UP000015241"/>
    </source>
</evidence>
<dbReference type="EMBL" id="KE504126">
    <property type="protein sequence ID" value="EPT04509.1"/>
    <property type="molecule type" value="Genomic_DNA"/>
</dbReference>
<gene>
    <name evidence="4" type="ORF">FOMPIDRAFT_1113416</name>
</gene>
<sequence>MSSCAALGLEKEARATYEDMLACGVQPTRQLFHEMLHVSRYGDTAALHKILDTMREHGIHANETTYEILVLRYAELQQLELALQLLHQLSADGFQPTLKTAQAVIRTAGMVGLPRLALDLAESFEDTSVRSLEPSDWVDCLIACAETFWEEGVMRAWHKVVHELNVTPDEGLCIMVLNTAGRHGKSPLALDALRILERLGVTWQEHHFAPVVEALCKEKNVKDALGMLHLMRSHNIIPLAETTLPISNAIATDADSVDSAWGYLEGLHEDGRAVDTSALNVVVRASVIIGDLQRAVGTYKAAGSLGVEPDVDTYNLLFAGCVAARHRQLGDRLLTEMKEAGAHPDATTYERLIALCLTQANYEDAFFYLEEMKAGGHIPPRSAYVGIIRKCVKLGDTRYKLAQEEMLECGYEMSEPLRRFIDSGGEDDVPEVSVTRPPPSRVLAYKREEFLRGVLDAPLQELS</sequence>
<accession>S8EMD5</accession>
<dbReference type="InParanoid" id="S8EMD5"/>
<name>S8EMD5_FOMSC</name>
<dbReference type="PANTHER" id="PTHR47938:SF35">
    <property type="entry name" value="PENTATRICOPEPTIDE REPEAT-CONTAINING PROTEIN 4, MITOCHONDRIAL-RELATED"/>
    <property type="match status" value="1"/>
</dbReference>
<dbReference type="STRING" id="743788.S8EMD5"/>
<organism evidence="4 5">
    <name type="scientific">Fomitopsis schrenkii</name>
    <name type="common">Brown rot fungus</name>
    <dbReference type="NCBI Taxonomy" id="2126942"/>
    <lineage>
        <taxon>Eukaryota</taxon>
        <taxon>Fungi</taxon>
        <taxon>Dikarya</taxon>
        <taxon>Basidiomycota</taxon>
        <taxon>Agaricomycotina</taxon>
        <taxon>Agaricomycetes</taxon>
        <taxon>Polyporales</taxon>
        <taxon>Fomitopsis</taxon>
    </lineage>
</organism>